<keyword evidence="1" id="KW-0812">Transmembrane</keyword>
<keyword evidence="2" id="KW-0732">Signal</keyword>
<evidence type="ECO:0000313" key="4">
    <source>
        <dbReference type="Proteomes" id="UP000186817"/>
    </source>
</evidence>
<keyword evidence="1" id="KW-1133">Transmembrane helix</keyword>
<feature type="chain" id="PRO_5012593253" evidence="2">
    <location>
        <begin position="18"/>
        <end position="1026"/>
    </location>
</feature>
<dbReference type="AlphaFoldDB" id="A0A1Q9F192"/>
<sequence>MRSSHVLHVAVLPGVSAQIHCWVFPAQICRADPDWLPDRPQVVDATELQRRSSAKEACAHVARERWIGCQNAPGEPVDFALAPAMQQLPDLVGALPDFRALLDTGSYPDFGIQGLLQQMEANPHLTRFFNYQVSFFWADKELTQFSDIDLSRPACNGLWAGVKQKGRAIAERSEDTFCDGCKEDLPAMWRHANGDVDVVDFPFSGAKADCFLGTMVLSVTELLCVHRCTAVDISGAAHNADAQVHEMLWRKVQLELEGLLFFFDFPLSHLEASGWPLLPLLRKLGAAFRYTFGSVVPNECDLLDGARADELHGHVMSILQDRAFDPEELRDAAEAATRFLDVRDACPFASGAAMLALLRAVQLSSKLAVQESDFSWMLLDAVKVWDVVSGSRVGVKRRYFYDALTTRWPWLELIERVHAGRGERDATLWPVDANAFQEDQVIGSCEERVAASMESWSWQWTASPFQAHGKALAEPSSAEAISRALCRLSDEEVLFISGTSSGYKWGSFTVRGRQAARGLRQLLSDGPVIRARAWNQNCKTWCDDRRAYGANWSDPVAIVHVKYPCECAMELLSYRTGASRVLHVYDPVDQFAYIPEGMHVILGQTSLAAQDYGNHPYVVANGIQVYWHPLHHSNTDGYEIPWRAQAAVVGSHTTHNDTELYAALEDAAQSLSLRFLHIDPTARFANTAGLVVSPQHTQEVYKQFAEMDITVMRHSGCMMHLNCTVTRKWFCDRYKTGQRLVNAFAAGLPTVLWNEQGFLDVIAGSDYPAVARSIDEAVHLTKAIASDNTLRWQLRLQARQLAQPYALPRLSQRLALILATGLSSFLSARSSLASEPDVEDLVAMQRSMRRGIRREYCLGGLCLVGPLVGFGILLTLCVYFARKNCDENLASTLFMLGALHLGMGALSSVGLLWLSCQVGRLVAFRYAAFKLKERGDGEGQMIAEAAAELELRRLALVKPCAAFWAMLFFLADILLWIYGIIKAVNSESMPCDWGIALFWCLFAVSALGVIAAVTVGVQYYGQLEFS</sequence>
<name>A0A1Q9F192_SYMMI</name>
<evidence type="ECO:0000313" key="3">
    <source>
        <dbReference type="EMBL" id="OLQ13445.1"/>
    </source>
</evidence>
<evidence type="ECO:0000256" key="2">
    <source>
        <dbReference type="SAM" id="SignalP"/>
    </source>
</evidence>
<evidence type="ECO:0000256" key="1">
    <source>
        <dbReference type="SAM" id="Phobius"/>
    </source>
</evidence>
<dbReference type="OrthoDB" id="414884at2759"/>
<proteinExistence type="predicted"/>
<dbReference type="EMBL" id="LSRX01000028">
    <property type="protein sequence ID" value="OLQ13445.1"/>
    <property type="molecule type" value="Genomic_DNA"/>
</dbReference>
<comment type="caution">
    <text evidence="3">The sequence shown here is derived from an EMBL/GenBank/DDBJ whole genome shotgun (WGS) entry which is preliminary data.</text>
</comment>
<reference evidence="3 4" key="1">
    <citation type="submission" date="2016-02" db="EMBL/GenBank/DDBJ databases">
        <title>Genome analysis of coral dinoflagellate symbionts highlights evolutionary adaptations to a symbiotic lifestyle.</title>
        <authorList>
            <person name="Aranda M."/>
            <person name="Li Y."/>
            <person name="Liew Y.J."/>
            <person name="Baumgarten S."/>
            <person name="Simakov O."/>
            <person name="Wilson M."/>
            <person name="Piel J."/>
            <person name="Ashoor H."/>
            <person name="Bougouffa S."/>
            <person name="Bajic V.B."/>
            <person name="Ryu T."/>
            <person name="Ravasi T."/>
            <person name="Bayer T."/>
            <person name="Micklem G."/>
            <person name="Kim H."/>
            <person name="Bhak J."/>
            <person name="Lajeunesse T.C."/>
            <person name="Voolstra C.R."/>
        </authorList>
    </citation>
    <scope>NUCLEOTIDE SEQUENCE [LARGE SCALE GENOMIC DNA]</scope>
    <source>
        <strain evidence="3 4">CCMP2467</strain>
    </source>
</reference>
<feature type="transmembrane region" description="Helical" evidence="1">
    <location>
        <begin position="993"/>
        <end position="1020"/>
    </location>
</feature>
<gene>
    <name evidence="3" type="ORF">AK812_SmicGene2548</name>
</gene>
<feature type="transmembrane region" description="Helical" evidence="1">
    <location>
        <begin position="856"/>
        <end position="881"/>
    </location>
</feature>
<organism evidence="3 4">
    <name type="scientific">Symbiodinium microadriaticum</name>
    <name type="common">Dinoflagellate</name>
    <name type="synonym">Zooxanthella microadriatica</name>
    <dbReference type="NCBI Taxonomy" id="2951"/>
    <lineage>
        <taxon>Eukaryota</taxon>
        <taxon>Sar</taxon>
        <taxon>Alveolata</taxon>
        <taxon>Dinophyceae</taxon>
        <taxon>Suessiales</taxon>
        <taxon>Symbiodiniaceae</taxon>
        <taxon>Symbiodinium</taxon>
    </lineage>
</organism>
<feature type="transmembrane region" description="Helical" evidence="1">
    <location>
        <begin position="961"/>
        <end position="981"/>
    </location>
</feature>
<accession>A0A1Q9F192</accession>
<feature type="signal peptide" evidence="2">
    <location>
        <begin position="1"/>
        <end position="17"/>
    </location>
</feature>
<protein>
    <submittedName>
        <fullName evidence="3">Uncharacterized protein</fullName>
    </submittedName>
</protein>
<keyword evidence="1" id="KW-0472">Membrane</keyword>
<keyword evidence="4" id="KW-1185">Reference proteome</keyword>
<feature type="transmembrane region" description="Helical" evidence="1">
    <location>
        <begin position="893"/>
        <end position="914"/>
    </location>
</feature>
<dbReference type="Proteomes" id="UP000186817">
    <property type="component" value="Unassembled WGS sequence"/>
</dbReference>